<dbReference type="KEGG" id="dpx:DAPPUDRAFT_121274"/>
<dbReference type="OrthoDB" id="6373546at2759"/>
<dbReference type="Proteomes" id="UP000000305">
    <property type="component" value="Unassembled WGS sequence"/>
</dbReference>
<name>E9I2Z8_DAPPU</name>
<dbReference type="InParanoid" id="E9I2Z8"/>
<sequence length="268" mass="28839">MFADGKFLWEALSAIRSTPVSSVLPSPSVLLQGRNFRGNLPFLPSELTPRLVPASTVTSELCRRQAKAVFDTPRRTDARSSVLHVGQRVRTLVGKKWRPGAVQSVCKEPRSYFVRLSDGHVFRRTRWAVNIDKGVANAVDTGLWASVGTNDTTPVPSSGQQPIAPASVTVRHPFQPRNSRAVEVPPACPSPAHAAVPRVNTPAPPTSVSSHISQQEAHQYSGGRRSSSWQDEGPSRAVPVRIFPSARPATTEEQPSGSGPVPTSSCTS</sequence>
<keyword evidence="3" id="KW-1185">Reference proteome</keyword>
<dbReference type="PhylomeDB" id="E9I2Z8"/>
<accession>E9I2Z8</accession>
<evidence type="ECO:0000256" key="1">
    <source>
        <dbReference type="SAM" id="MobiDB-lite"/>
    </source>
</evidence>
<reference evidence="2 3" key="1">
    <citation type="journal article" date="2011" name="Science">
        <title>The ecoresponsive genome of Daphnia pulex.</title>
        <authorList>
            <person name="Colbourne J.K."/>
            <person name="Pfrender M.E."/>
            <person name="Gilbert D."/>
            <person name="Thomas W.K."/>
            <person name="Tucker A."/>
            <person name="Oakley T.H."/>
            <person name="Tokishita S."/>
            <person name="Aerts A."/>
            <person name="Arnold G.J."/>
            <person name="Basu M.K."/>
            <person name="Bauer D.J."/>
            <person name="Caceres C.E."/>
            <person name="Carmel L."/>
            <person name="Casola C."/>
            <person name="Choi J.H."/>
            <person name="Detter J.C."/>
            <person name="Dong Q."/>
            <person name="Dusheyko S."/>
            <person name="Eads B.D."/>
            <person name="Frohlich T."/>
            <person name="Geiler-Samerotte K.A."/>
            <person name="Gerlach D."/>
            <person name="Hatcher P."/>
            <person name="Jogdeo S."/>
            <person name="Krijgsveld J."/>
            <person name="Kriventseva E.V."/>
            <person name="Kultz D."/>
            <person name="Laforsch C."/>
            <person name="Lindquist E."/>
            <person name="Lopez J."/>
            <person name="Manak J.R."/>
            <person name="Muller J."/>
            <person name="Pangilinan J."/>
            <person name="Patwardhan R.P."/>
            <person name="Pitluck S."/>
            <person name="Pritham E.J."/>
            <person name="Rechtsteiner A."/>
            <person name="Rho M."/>
            <person name="Rogozin I.B."/>
            <person name="Sakarya O."/>
            <person name="Salamov A."/>
            <person name="Schaack S."/>
            <person name="Shapiro H."/>
            <person name="Shiga Y."/>
            <person name="Skalitzky C."/>
            <person name="Smith Z."/>
            <person name="Souvorov A."/>
            <person name="Sung W."/>
            <person name="Tang Z."/>
            <person name="Tsuchiya D."/>
            <person name="Tu H."/>
            <person name="Vos H."/>
            <person name="Wang M."/>
            <person name="Wolf Y.I."/>
            <person name="Yamagata H."/>
            <person name="Yamada T."/>
            <person name="Ye Y."/>
            <person name="Shaw J.R."/>
            <person name="Andrews J."/>
            <person name="Crease T.J."/>
            <person name="Tang H."/>
            <person name="Lucas S.M."/>
            <person name="Robertson H.M."/>
            <person name="Bork P."/>
            <person name="Koonin E.V."/>
            <person name="Zdobnov E.M."/>
            <person name="Grigoriev I.V."/>
            <person name="Lynch M."/>
            <person name="Boore J.L."/>
        </authorList>
    </citation>
    <scope>NUCLEOTIDE SEQUENCE [LARGE SCALE GENOMIC DNA]</scope>
</reference>
<dbReference type="PANTHER" id="PTHR33244">
    <property type="entry name" value="INTEGRASE CATALYTIC DOMAIN-CONTAINING PROTEIN-RELATED"/>
    <property type="match status" value="1"/>
</dbReference>
<evidence type="ECO:0000313" key="3">
    <source>
        <dbReference type="Proteomes" id="UP000000305"/>
    </source>
</evidence>
<feature type="region of interest" description="Disordered" evidence="1">
    <location>
        <begin position="179"/>
        <end position="268"/>
    </location>
</feature>
<dbReference type="HOGENOM" id="CLU_052726_1_0_1"/>
<proteinExistence type="predicted"/>
<gene>
    <name evidence="2" type="ORF">DAPPUDRAFT_121274</name>
</gene>
<evidence type="ECO:0000313" key="2">
    <source>
        <dbReference type="EMBL" id="EFX61632.1"/>
    </source>
</evidence>
<protein>
    <submittedName>
        <fullName evidence="2">Uncharacterized protein</fullName>
    </submittedName>
</protein>
<feature type="compositionally biased region" description="Polar residues" evidence="1">
    <location>
        <begin position="251"/>
        <end position="268"/>
    </location>
</feature>
<dbReference type="PANTHER" id="PTHR33244:SF3">
    <property type="entry name" value="PEPTIDASE A2 DOMAIN-CONTAINING PROTEIN"/>
    <property type="match status" value="1"/>
</dbReference>
<dbReference type="AlphaFoldDB" id="E9I2Z8"/>
<feature type="compositionally biased region" description="Polar residues" evidence="1">
    <location>
        <begin position="206"/>
        <end position="230"/>
    </location>
</feature>
<organism evidence="2 3">
    <name type="scientific">Daphnia pulex</name>
    <name type="common">Water flea</name>
    <dbReference type="NCBI Taxonomy" id="6669"/>
    <lineage>
        <taxon>Eukaryota</taxon>
        <taxon>Metazoa</taxon>
        <taxon>Ecdysozoa</taxon>
        <taxon>Arthropoda</taxon>
        <taxon>Crustacea</taxon>
        <taxon>Branchiopoda</taxon>
        <taxon>Diplostraca</taxon>
        <taxon>Cladocera</taxon>
        <taxon>Anomopoda</taxon>
        <taxon>Daphniidae</taxon>
        <taxon>Daphnia</taxon>
    </lineage>
</organism>
<dbReference type="EMBL" id="GL734293">
    <property type="protein sequence ID" value="EFX61632.1"/>
    <property type="molecule type" value="Genomic_DNA"/>
</dbReference>